<comment type="caution">
    <text evidence="1">The sequence shown here is derived from an EMBL/GenBank/DDBJ whole genome shotgun (WGS) entry which is preliminary data.</text>
</comment>
<keyword evidence="2" id="KW-1185">Reference proteome</keyword>
<evidence type="ECO:0000313" key="2">
    <source>
        <dbReference type="Proteomes" id="UP000708208"/>
    </source>
</evidence>
<dbReference type="Proteomes" id="UP000708208">
    <property type="component" value="Unassembled WGS sequence"/>
</dbReference>
<name>A0A8J2NK98_9HEXA</name>
<organism evidence="1 2">
    <name type="scientific">Allacma fusca</name>
    <dbReference type="NCBI Taxonomy" id="39272"/>
    <lineage>
        <taxon>Eukaryota</taxon>
        <taxon>Metazoa</taxon>
        <taxon>Ecdysozoa</taxon>
        <taxon>Arthropoda</taxon>
        <taxon>Hexapoda</taxon>
        <taxon>Collembola</taxon>
        <taxon>Symphypleona</taxon>
        <taxon>Sminthuridae</taxon>
        <taxon>Allacma</taxon>
    </lineage>
</organism>
<accession>A0A8J2NK98</accession>
<evidence type="ECO:0000313" key="1">
    <source>
        <dbReference type="EMBL" id="CAG7716011.1"/>
    </source>
</evidence>
<sequence length="67" mass="7777">MLFPEPFINKLRFSVVSVSVGIAIASYKKYWIQNLGTDIVILLIIFKLREFQRENVREADSPLKAYS</sequence>
<protein>
    <submittedName>
        <fullName evidence="1">Uncharacterized protein</fullName>
    </submittedName>
</protein>
<gene>
    <name evidence="1" type="ORF">AFUS01_LOCUS5544</name>
</gene>
<reference evidence="1" key="1">
    <citation type="submission" date="2021-06" db="EMBL/GenBank/DDBJ databases">
        <authorList>
            <person name="Hodson N. C."/>
            <person name="Mongue J. A."/>
            <person name="Jaron S. K."/>
        </authorList>
    </citation>
    <scope>NUCLEOTIDE SEQUENCE</scope>
</reference>
<proteinExistence type="predicted"/>
<dbReference type="AlphaFoldDB" id="A0A8J2NK98"/>
<dbReference type="EMBL" id="CAJVCH010035337">
    <property type="protein sequence ID" value="CAG7716011.1"/>
    <property type="molecule type" value="Genomic_DNA"/>
</dbReference>